<dbReference type="Gene3D" id="3.10.450.90">
    <property type="entry name" value="ArcTGT, C2 domain"/>
    <property type="match status" value="1"/>
</dbReference>
<sequence>MDREERSGIISRHNLHVTIEELERIKNAIYEGTVWEYAEERCRSHPSLYNALKELYKYKEKLERFENLSRVHPFYYTGPESLQRPSVLRIEKRIIDRYKYKRKSCIVINDKDTDKIMKYIKNIDSHFLVKTPFGYVPYELLFIYPIIQSPMPAGSEYVENLNKILDSIDFDVLISWLKEIPDDISGIKNYLQEKERDLDMLRIRAVADYQFGKGASDFLFNGDVKIIKSKNTGMIRNIFLDQKHILSMRNDGFFTLKMDGGKILHKNLEFKKLRTIVNRESEEFNRKGKNVFARFIVDMDPELRPFDETLVVNENDELIGVGRTFFNREEALTLRKGMVLELREIIT</sequence>
<dbReference type="InterPro" id="IPR036974">
    <property type="entry name" value="PUA_sf"/>
</dbReference>
<organism evidence="3 4">
    <name type="scientific">Caldisericum exile</name>
    <dbReference type="NCBI Taxonomy" id="693075"/>
    <lineage>
        <taxon>Bacteria</taxon>
        <taxon>Pseudomonadati</taxon>
        <taxon>Caldisericota/Cryosericota group</taxon>
        <taxon>Caldisericota</taxon>
        <taxon>Caldisericia</taxon>
        <taxon>Caldisericales</taxon>
        <taxon>Caldisericaceae</taxon>
        <taxon>Caldisericum</taxon>
    </lineage>
</organism>
<feature type="domain" description="PUA" evidence="2">
    <location>
        <begin position="273"/>
        <end position="347"/>
    </location>
</feature>
<dbReference type="UniPathway" id="UPA00393"/>
<dbReference type="InterPro" id="IPR002616">
    <property type="entry name" value="tRNA_ribo_trans-like"/>
</dbReference>
<dbReference type="InterPro" id="IPR002478">
    <property type="entry name" value="PUA"/>
</dbReference>
<dbReference type="SMART" id="SM00359">
    <property type="entry name" value="PUA"/>
    <property type="match status" value="1"/>
</dbReference>
<dbReference type="CDD" id="cd21149">
    <property type="entry name" value="PUA_archaeosine_TGT"/>
    <property type="match status" value="1"/>
</dbReference>
<dbReference type="InterPro" id="IPR029402">
    <property type="entry name" value="TGT_C2"/>
</dbReference>
<dbReference type="InterPro" id="IPR015947">
    <property type="entry name" value="PUA-like_sf"/>
</dbReference>
<dbReference type="Gene3D" id="2.30.130.10">
    <property type="entry name" value="PUA domain"/>
    <property type="match status" value="1"/>
</dbReference>
<protein>
    <recommendedName>
        <fullName evidence="2">PUA domain-containing protein</fullName>
    </recommendedName>
</protein>
<evidence type="ECO:0000256" key="1">
    <source>
        <dbReference type="ARBA" id="ARBA00005030"/>
    </source>
</evidence>
<reference evidence="3 4" key="1">
    <citation type="submission" date="2018-01" db="EMBL/GenBank/DDBJ databases">
        <title>Metagenomic assembled genomes from two thermal pools in the Uzon Caldera, Kamchatka, Russia.</title>
        <authorList>
            <person name="Wilkins L."/>
            <person name="Ettinger C."/>
        </authorList>
    </citation>
    <scope>NUCLEOTIDE SEQUENCE [LARGE SCALE GENOMIC DNA]</scope>
    <source>
        <strain evidence="3">ARK-10</strain>
    </source>
</reference>
<dbReference type="EMBL" id="PNIX01000039">
    <property type="protein sequence ID" value="PMP84096.1"/>
    <property type="molecule type" value="Genomic_DNA"/>
</dbReference>
<dbReference type="Pfam" id="PF14810">
    <property type="entry name" value="TGT_C2"/>
    <property type="match status" value="1"/>
</dbReference>
<dbReference type="Proteomes" id="UP000236910">
    <property type="component" value="Unassembled WGS sequence"/>
</dbReference>
<proteinExistence type="predicted"/>
<dbReference type="Pfam" id="PF01472">
    <property type="entry name" value="PUA"/>
    <property type="match status" value="1"/>
</dbReference>
<dbReference type="Gene3D" id="3.20.20.105">
    <property type="entry name" value="Queuine tRNA-ribosyltransferase-like"/>
    <property type="match status" value="1"/>
</dbReference>
<evidence type="ECO:0000259" key="2">
    <source>
        <dbReference type="SMART" id="SM00359"/>
    </source>
</evidence>
<comment type="caution">
    <text evidence="3">The sequence shown here is derived from an EMBL/GenBank/DDBJ whole genome shotgun (WGS) entry which is preliminary data.</text>
</comment>
<accession>A0A2J6X9I8</accession>
<evidence type="ECO:0000313" key="4">
    <source>
        <dbReference type="Proteomes" id="UP000236910"/>
    </source>
</evidence>
<dbReference type="SUPFAM" id="SSF88697">
    <property type="entry name" value="PUA domain-like"/>
    <property type="match status" value="1"/>
</dbReference>
<name>A0A2J6X9I8_9BACT</name>
<dbReference type="GO" id="GO:0003723">
    <property type="term" value="F:RNA binding"/>
    <property type="evidence" value="ECO:0007669"/>
    <property type="project" value="InterPro"/>
</dbReference>
<dbReference type="SUPFAM" id="SSF88802">
    <property type="entry name" value="Pre-PUA domain"/>
    <property type="match status" value="1"/>
</dbReference>
<comment type="pathway">
    <text evidence="1">tRNA modification; archaeosine-tRNA biosynthesis.</text>
</comment>
<dbReference type="PROSITE" id="PS50890">
    <property type="entry name" value="PUA"/>
    <property type="match status" value="1"/>
</dbReference>
<dbReference type="InterPro" id="IPR038250">
    <property type="entry name" value="TGT_C2_sf"/>
</dbReference>
<dbReference type="Pfam" id="PF01702">
    <property type="entry name" value="TGT"/>
    <property type="match status" value="1"/>
</dbReference>
<dbReference type="GO" id="GO:0006400">
    <property type="term" value="P:tRNA modification"/>
    <property type="evidence" value="ECO:0007669"/>
    <property type="project" value="InterPro"/>
</dbReference>
<dbReference type="SUPFAM" id="SSF51713">
    <property type="entry name" value="tRNA-guanine transglycosylase"/>
    <property type="match status" value="1"/>
</dbReference>
<dbReference type="InterPro" id="IPR036511">
    <property type="entry name" value="TGT-like_sf"/>
</dbReference>
<dbReference type="AlphaFoldDB" id="A0A2J6X9I8"/>
<gene>
    <name evidence="3" type="ORF">C0175_00680</name>
</gene>
<evidence type="ECO:0000313" key="3">
    <source>
        <dbReference type="EMBL" id="PMP84096.1"/>
    </source>
</evidence>